<dbReference type="Proteomes" id="UP000291116">
    <property type="component" value="Unassembled WGS sequence"/>
</dbReference>
<accession>A0A448ZHT2</accession>
<dbReference type="PANTHER" id="PTHR43642">
    <property type="entry name" value="HYBRID SIGNAL TRANSDUCTION HISTIDINE KINASE G"/>
    <property type="match status" value="1"/>
</dbReference>
<name>A0A448ZHT2_9STRA</name>
<keyword evidence="2" id="KW-1185">Reference proteome</keyword>
<dbReference type="OrthoDB" id="47974at2759"/>
<gene>
    <name evidence="1" type="ORF">PSNMU_V1.4_AUG-EV-PASAV3_0085460</name>
</gene>
<organism evidence="1 2">
    <name type="scientific">Pseudo-nitzschia multistriata</name>
    <dbReference type="NCBI Taxonomy" id="183589"/>
    <lineage>
        <taxon>Eukaryota</taxon>
        <taxon>Sar</taxon>
        <taxon>Stramenopiles</taxon>
        <taxon>Ochrophyta</taxon>
        <taxon>Bacillariophyta</taxon>
        <taxon>Bacillariophyceae</taxon>
        <taxon>Bacillariophycidae</taxon>
        <taxon>Bacillariales</taxon>
        <taxon>Bacillariaceae</taxon>
        <taxon>Pseudo-nitzschia</taxon>
    </lineage>
</organism>
<dbReference type="AlphaFoldDB" id="A0A448ZHT2"/>
<reference evidence="1 2" key="1">
    <citation type="submission" date="2019-01" db="EMBL/GenBank/DDBJ databases">
        <authorList>
            <person name="Ferrante I. M."/>
        </authorList>
    </citation>
    <scope>NUCLEOTIDE SEQUENCE [LARGE SCALE GENOMIC DNA]</scope>
    <source>
        <strain evidence="1 2">B856</strain>
    </source>
</reference>
<protein>
    <submittedName>
        <fullName evidence="1">Uncharacterized protein</fullName>
    </submittedName>
</protein>
<proteinExistence type="predicted"/>
<dbReference type="EMBL" id="CAACVS010000369">
    <property type="protein sequence ID" value="VEU41617.1"/>
    <property type="molecule type" value="Genomic_DNA"/>
</dbReference>
<dbReference type="InterPro" id="IPR053159">
    <property type="entry name" value="Hybrid_Histidine_Kinase"/>
</dbReference>
<evidence type="ECO:0000313" key="2">
    <source>
        <dbReference type="Proteomes" id="UP000291116"/>
    </source>
</evidence>
<sequence length="588" mass="66313">MRYLPAEELDDNLFCVVRQMQLGVNLLQAQDQETKYKVAILFVRAAEKATVSFSFREAHDYLSAAHSLLGPSHWIDAYKLSLSLYNNLAETEFILHDGDRVDSLLSDIDKFGRNLSDKLRAYTTMVHVLGVRGQKIAAIDKGISILADLNVHLPRHRSAAKFVLSLAKIERGLKRKTNEMLLRLPRMEDEKQSRAMKILNLLFVYSFEYCPDLFPYVVFKMMKITLTQGLSAMSSVAFAGYGALLCLLGKVDHGQRYGDLALDITNRYSTILFNSRCIAMVYGIIRPSIAPFQYSFEILREGHRVGLLSGDIDCAMLNAHLQFGLMMVMTDGIKVVDIIGSMKKLIDLTERNGHAHHLRLLYNLISFLEIGSNPDEDLLNCLTPIEDGLKYALDTRSAFALTTMCNLKSFFLLMAGQFQLGLDATAFSKTVLNSITMKTDQSILNGFLLYVQGLLTFGAARQQTNQTIRNKLIRRGKRTVNVMKVFTSKNPTRFGGQLALLEAEFAALSHNYTLAKQKYTEAIEFADAHERLVEVGLANFFKGLHLSNDMRNPTDGIVYFENAIRNYDEFGLCVAGKYCREIVNNMKE</sequence>
<evidence type="ECO:0000313" key="1">
    <source>
        <dbReference type="EMBL" id="VEU41617.1"/>
    </source>
</evidence>
<dbReference type="PANTHER" id="PTHR43642:SF1">
    <property type="entry name" value="HYBRID SIGNAL TRANSDUCTION HISTIDINE KINASE G"/>
    <property type="match status" value="1"/>
</dbReference>